<keyword evidence="2" id="KW-1185">Reference proteome</keyword>
<evidence type="ECO:0000313" key="1">
    <source>
        <dbReference type="EMBL" id="MFC7139386.1"/>
    </source>
</evidence>
<dbReference type="RefSeq" id="WP_274324976.1">
    <property type="nucleotide sequence ID" value="NZ_CP118158.1"/>
</dbReference>
<comment type="caution">
    <text evidence="1">The sequence shown here is derived from an EMBL/GenBank/DDBJ whole genome shotgun (WGS) entry which is preliminary data.</text>
</comment>
<reference evidence="1 2" key="1">
    <citation type="journal article" date="2019" name="Int. J. Syst. Evol. Microbiol.">
        <title>The Global Catalogue of Microorganisms (GCM) 10K type strain sequencing project: providing services to taxonomists for standard genome sequencing and annotation.</title>
        <authorList>
            <consortium name="The Broad Institute Genomics Platform"/>
            <consortium name="The Broad Institute Genome Sequencing Center for Infectious Disease"/>
            <person name="Wu L."/>
            <person name="Ma J."/>
        </authorList>
    </citation>
    <scope>NUCLEOTIDE SEQUENCE [LARGE SCALE GENOMIC DNA]</scope>
    <source>
        <strain evidence="1 2">XZYJT29</strain>
    </source>
</reference>
<dbReference type="InterPro" id="IPR036390">
    <property type="entry name" value="WH_DNA-bd_sf"/>
</dbReference>
<dbReference type="InterPro" id="IPR036388">
    <property type="entry name" value="WH-like_DNA-bd_sf"/>
</dbReference>
<proteinExistence type="predicted"/>
<gene>
    <name evidence="1" type="ORF">ACFQMA_05980</name>
</gene>
<dbReference type="Gene3D" id="1.10.10.10">
    <property type="entry name" value="Winged helix-like DNA-binding domain superfamily/Winged helix DNA-binding domain"/>
    <property type="match status" value="1"/>
</dbReference>
<evidence type="ECO:0000313" key="2">
    <source>
        <dbReference type="Proteomes" id="UP001596432"/>
    </source>
</evidence>
<dbReference type="AlphaFoldDB" id="A0ABD5XZI1"/>
<organism evidence="1 2">
    <name type="scientific">Halosimplex aquaticum</name>
    <dbReference type="NCBI Taxonomy" id="3026162"/>
    <lineage>
        <taxon>Archaea</taxon>
        <taxon>Methanobacteriati</taxon>
        <taxon>Methanobacteriota</taxon>
        <taxon>Stenosarchaea group</taxon>
        <taxon>Halobacteria</taxon>
        <taxon>Halobacteriales</taxon>
        <taxon>Haloarculaceae</taxon>
        <taxon>Halosimplex</taxon>
    </lineage>
</organism>
<name>A0ABD5XZI1_9EURY</name>
<dbReference type="GeneID" id="78819641"/>
<dbReference type="EMBL" id="JBHTAS010000001">
    <property type="protein sequence ID" value="MFC7139386.1"/>
    <property type="molecule type" value="Genomic_DNA"/>
</dbReference>
<dbReference type="Proteomes" id="UP001596432">
    <property type="component" value="Unassembled WGS sequence"/>
</dbReference>
<accession>A0ABD5XZI1</accession>
<protein>
    <submittedName>
        <fullName evidence="1">Uncharacterized protein</fullName>
    </submittedName>
</protein>
<sequence>MNDPSDTESEMHREVEWLKPSDRVIVAELAEYGGWMKPSSLALNISYTRRHIARRCQVLAEHGVIERHEETAGYRITEFGVAFLNDEISAEDLSNELGNGS</sequence>
<dbReference type="SUPFAM" id="SSF46785">
    <property type="entry name" value="Winged helix' DNA-binding domain"/>
    <property type="match status" value="1"/>
</dbReference>